<comment type="catalytic activity">
    <reaction evidence="5">
        <text>uridine(55) in tRNA = pseudouridine(55) in tRNA</text>
        <dbReference type="Rhea" id="RHEA:42532"/>
        <dbReference type="Rhea" id="RHEA-COMP:10101"/>
        <dbReference type="Rhea" id="RHEA-COMP:10102"/>
        <dbReference type="ChEBI" id="CHEBI:65314"/>
        <dbReference type="ChEBI" id="CHEBI:65315"/>
        <dbReference type="EC" id="5.4.99.25"/>
    </reaction>
</comment>
<keyword evidence="4 5" id="KW-0413">Isomerase</keyword>
<dbReference type="FunFam" id="3.30.70.2510:FF:000001">
    <property type="entry name" value="tRNA pseudouridine synthase Pus10"/>
    <property type="match status" value="1"/>
</dbReference>
<evidence type="ECO:0000256" key="6">
    <source>
        <dbReference type="SAM" id="MobiDB-lite"/>
    </source>
</evidence>
<dbReference type="GO" id="GO:0031119">
    <property type="term" value="P:tRNA pseudouridine synthesis"/>
    <property type="evidence" value="ECO:0007669"/>
    <property type="project" value="UniProtKB-UniRule"/>
</dbReference>
<dbReference type="InterPro" id="IPR004114">
    <property type="entry name" value="THUMP_dom"/>
</dbReference>
<dbReference type="EMBL" id="JAGGMV010000003">
    <property type="protein sequence ID" value="MBP2201841.1"/>
    <property type="molecule type" value="Genomic_DNA"/>
</dbReference>
<sequence length="507" mass="59053">MDYENKILQKYNLCNRCYGRIYAKLMRMGNKDRGTSIKTVIAMNFEKKLKELFEEKNMIIESSTQTPLSETDEEKIKKIEEEIYEIQKNLTILRKTGLNGIKNEYIIEELLKDEIEEQKNEKNKDEDKKESKDDVENVDNTPLTPEQKCPWCKDVFNPENLEEISNKIVEALSEYEFDKFLIGTRLPKRMKELEKDLEVNFNESNMESLRNEFGRELGKILTNKLKKPVDKETPDIVVMVNPYNQKIYLQINPIFIKGRYKKTKRGIPQSHWDCRSCRGRGCEKCNFTGKQYPTSVEEIIAEPVMNIAKGSGEALHAAGREDIDVKMLGKGRPFVIEIKEPKIRKMDLDKITEEVNNSEGVEISNLEYGVKNDVRFFKNEPHTKTYCALVSIVEEKIENYNFEEESINELPEKLENLRIDQRTPHRVSHRRADLVRVRNVYKAWCEPIANKLFKLTVYCDGGLYIKELISGDEGRTKPSISEILGVPCYCKLLTVMDVHDENNPANY</sequence>
<comment type="similarity">
    <text evidence="1 5">Belongs to the pseudouridine synthase Pus10 family.</text>
</comment>
<feature type="active site" description="Nucleophile" evidence="5">
    <location>
        <position position="322"/>
    </location>
</feature>
<dbReference type="InterPro" id="IPR020103">
    <property type="entry name" value="PsdUridine_synth_cat_dom_sf"/>
</dbReference>
<dbReference type="Pfam" id="PF21238">
    <property type="entry name" value="Pus10_C"/>
    <property type="match status" value="1"/>
</dbReference>
<dbReference type="Gene3D" id="3.30.70.3190">
    <property type="match status" value="1"/>
</dbReference>
<feature type="compositionally biased region" description="Basic and acidic residues" evidence="6">
    <location>
        <begin position="118"/>
        <end position="135"/>
    </location>
</feature>
<dbReference type="InterPro" id="IPR055174">
    <property type="entry name" value="Pus10_THUMP_arc"/>
</dbReference>
<dbReference type="PANTHER" id="PTHR21568:SF0">
    <property type="entry name" value="TRNA PSEUDOURIDINE SYNTHASE PUS10"/>
    <property type="match status" value="1"/>
</dbReference>
<dbReference type="PROSITE" id="PS51165">
    <property type="entry name" value="THUMP"/>
    <property type="match status" value="1"/>
</dbReference>
<organism evidence="8 9">
    <name type="scientific">Methanococcus voltae</name>
    <dbReference type="NCBI Taxonomy" id="2188"/>
    <lineage>
        <taxon>Archaea</taxon>
        <taxon>Methanobacteriati</taxon>
        <taxon>Methanobacteriota</taxon>
        <taxon>Methanomada group</taxon>
        <taxon>Methanococci</taxon>
        <taxon>Methanococcales</taxon>
        <taxon>Methanococcaceae</taxon>
        <taxon>Methanococcus</taxon>
    </lineage>
</organism>
<dbReference type="NCBIfam" id="TIGR01213">
    <property type="entry name" value="pseudo_Pus10arc"/>
    <property type="match status" value="1"/>
</dbReference>
<feature type="binding site" evidence="5">
    <location>
        <position position="386"/>
    </location>
    <ligand>
        <name>substrate</name>
    </ligand>
</feature>
<dbReference type="GO" id="GO:0160148">
    <property type="term" value="F:tRNA pseudouridine(55) synthase activity"/>
    <property type="evidence" value="ECO:0007669"/>
    <property type="project" value="UniProtKB-EC"/>
</dbReference>
<evidence type="ECO:0000259" key="7">
    <source>
        <dbReference type="PROSITE" id="PS51165"/>
    </source>
</evidence>
<proteinExistence type="inferred from homology"/>
<evidence type="ECO:0000313" key="8">
    <source>
        <dbReference type="EMBL" id="MBP2201841.1"/>
    </source>
</evidence>
<name>A0A8J7UUZ0_METVO</name>
<evidence type="ECO:0000256" key="5">
    <source>
        <dbReference type="HAMAP-Rule" id="MF_01893"/>
    </source>
</evidence>
<dbReference type="SUPFAM" id="SSF55120">
    <property type="entry name" value="Pseudouridine synthase"/>
    <property type="match status" value="1"/>
</dbReference>
<dbReference type="PANTHER" id="PTHR21568">
    <property type="entry name" value="TRNA PSEUDOURIDINE SYNTHASE PUS10"/>
    <property type="match status" value="1"/>
</dbReference>
<keyword evidence="2 5" id="KW-0819">tRNA processing</keyword>
<gene>
    <name evidence="5" type="primary">pus10</name>
    <name evidence="8" type="ORF">J3E07_001266</name>
</gene>
<evidence type="ECO:0000256" key="3">
    <source>
        <dbReference type="ARBA" id="ARBA00022884"/>
    </source>
</evidence>
<dbReference type="AlphaFoldDB" id="A0A8J7UUZ0"/>
<feature type="region of interest" description="Disordered" evidence="6">
    <location>
        <begin position="118"/>
        <end position="143"/>
    </location>
</feature>
<protein>
    <recommendedName>
        <fullName evidence="5">tRNA pseudouridine synthase Pus10</fullName>
        <ecNumber evidence="5">5.4.99.25</ecNumber>
    </recommendedName>
    <alternativeName>
        <fullName evidence="5">tRNA pseudouridine 54/55 synthase</fullName>
        <shortName evidence="5">Psi54/55 synthase</shortName>
    </alternativeName>
</protein>
<comment type="catalytic activity">
    <reaction evidence="5">
        <text>uridine(54) in tRNA = pseudouridine(54) in tRNA</text>
        <dbReference type="Rhea" id="RHEA:57876"/>
        <dbReference type="Rhea" id="RHEA-COMP:10193"/>
        <dbReference type="Rhea" id="RHEA-COMP:14141"/>
        <dbReference type="ChEBI" id="CHEBI:65314"/>
        <dbReference type="ChEBI" id="CHEBI:65315"/>
    </reaction>
</comment>
<dbReference type="Proteomes" id="UP000740329">
    <property type="component" value="Unassembled WGS sequence"/>
</dbReference>
<dbReference type="RefSeq" id="WP_209591359.1">
    <property type="nucleotide sequence ID" value="NZ_JAGGMV010000003.1"/>
</dbReference>
<dbReference type="Gene3D" id="3.30.70.2510">
    <property type="match status" value="1"/>
</dbReference>
<evidence type="ECO:0000256" key="2">
    <source>
        <dbReference type="ARBA" id="ARBA00022694"/>
    </source>
</evidence>
<comment type="function">
    <text evidence="5">Responsible for synthesis of pseudouridine from uracil-54 and uracil-55 in the psi GC loop of transfer RNAs.</text>
</comment>
<accession>A0A8J7UUZ0</accession>
<dbReference type="SMART" id="SM00981">
    <property type="entry name" value="THUMP"/>
    <property type="match status" value="1"/>
</dbReference>
<evidence type="ECO:0000256" key="4">
    <source>
        <dbReference type="ARBA" id="ARBA00023235"/>
    </source>
</evidence>
<reference evidence="8" key="1">
    <citation type="submission" date="2021-03" db="EMBL/GenBank/DDBJ databases">
        <title>Genomic Encyclopedia of Type Strains, Phase IV (KMG-V): Genome sequencing to study the core and pangenomes of soil and plant-associated prokaryotes.</title>
        <authorList>
            <person name="Whitman W."/>
        </authorList>
    </citation>
    <scope>NUCLEOTIDE SEQUENCE</scope>
    <source>
        <strain evidence="8">C4</strain>
    </source>
</reference>
<dbReference type="InterPro" id="IPR048741">
    <property type="entry name" value="Pus10-like_C"/>
</dbReference>
<dbReference type="EC" id="5.4.99.25" evidence="5"/>
<feature type="binding site" evidence="5">
    <location>
        <position position="464"/>
    </location>
    <ligand>
        <name>substrate</name>
    </ligand>
</feature>
<evidence type="ECO:0000256" key="1">
    <source>
        <dbReference type="ARBA" id="ARBA00009652"/>
    </source>
</evidence>
<evidence type="ECO:0000313" key="9">
    <source>
        <dbReference type="Proteomes" id="UP000740329"/>
    </source>
</evidence>
<comment type="caution">
    <text evidence="8">The sequence shown here is derived from an EMBL/GenBank/DDBJ whole genome shotgun (WGS) entry which is preliminary data.</text>
</comment>
<dbReference type="HAMAP" id="MF_01893">
    <property type="entry name" value="Pus10_arch"/>
    <property type="match status" value="1"/>
</dbReference>
<dbReference type="Pfam" id="PF22023">
    <property type="entry name" value="Pus10_THUMP_arc"/>
    <property type="match status" value="1"/>
</dbReference>
<dbReference type="GO" id="GO:0000049">
    <property type="term" value="F:tRNA binding"/>
    <property type="evidence" value="ECO:0007669"/>
    <property type="project" value="InterPro"/>
</dbReference>
<dbReference type="InterPro" id="IPR039894">
    <property type="entry name" value="Pus10-like"/>
</dbReference>
<dbReference type="InterPro" id="IPR005912">
    <property type="entry name" value="Pus10"/>
</dbReference>
<keyword evidence="3 5" id="KW-0694">RNA-binding</keyword>
<feature type="domain" description="THUMP" evidence="7">
    <location>
        <begin position="143"/>
        <end position="253"/>
    </location>
</feature>